<name>A0ABW3XRD1_9ACTN</name>
<dbReference type="Proteomes" id="UP001597058">
    <property type="component" value="Unassembled WGS sequence"/>
</dbReference>
<evidence type="ECO:0000313" key="1">
    <source>
        <dbReference type="EMBL" id="MFD1311185.1"/>
    </source>
</evidence>
<keyword evidence="2" id="KW-1185">Reference proteome</keyword>
<accession>A0ABW3XRD1</accession>
<organism evidence="1 2">
    <name type="scientific">Streptomyces kaempferi</name>
    <dbReference type="NCBI Taxonomy" id="333725"/>
    <lineage>
        <taxon>Bacteria</taxon>
        <taxon>Bacillati</taxon>
        <taxon>Actinomycetota</taxon>
        <taxon>Actinomycetes</taxon>
        <taxon>Kitasatosporales</taxon>
        <taxon>Streptomycetaceae</taxon>
        <taxon>Streptomyces</taxon>
    </lineage>
</organism>
<dbReference type="EMBL" id="JBHTMM010000071">
    <property type="protein sequence ID" value="MFD1311185.1"/>
    <property type="molecule type" value="Genomic_DNA"/>
</dbReference>
<gene>
    <name evidence="1" type="ORF">ACFQ5X_35875</name>
</gene>
<comment type="caution">
    <text evidence="1">The sequence shown here is derived from an EMBL/GenBank/DDBJ whole genome shotgun (WGS) entry which is preliminary data.</text>
</comment>
<reference evidence="2" key="1">
    <citation type="journal article" date="2019" name="Int. J. Syst. Evol. Microbiol.">
        <title>The Global Catalogue of Microorganisms (GCM) 10K type strain sequencing project: providing services to taxonomists for standard genome sequencing and annotation.</title>
        <authorList>
            <consortium name="The Broad Institute Genomics Platform"/>
            <consortium name="The Broad Institute Genome Sequencing Center for Infectious Disease"/>
            <person name="Wu L."/>
            <person name="Ma J."/>
        </authorList>
    </citation>
    <scope>NUCLEOTIDE SEQUENCE [LARGE SCALE GENOMIC DNA]</scope>
    <source>
        <strain evidence="2">CGMCC 4.7020</strain>
    </source>
</reference>
<evidence type="ECO:0000313" key="2">
    <source>
        <dbReference type="Proteomes" id="UP001597058"/>
    </source>
</evidence>
<protein>
    <submittedName>
        <fullName evidence="1">Uncharacterized protein</fullName>
    </submittedName>
</protein>
<proteinExistence type="predicted"/>
<sequence length="103" mass="11619">MPSSSHAVSPSHAGFREWLIVRLNHGNNLVWTAFIRHLFPGGFGHPLTPEADVAAVATLFQLLEFLEVRDRRDGPLKIYGAYQTWLNAQSWYHPDPSPPDQIS</sequence>
<dbReference type="RefSeq" id="WP_381237580.1">
    <property type="nucleotide sequence ID" value="NZ_JBHSKH010000050.1"/>
</dbReference>